<dbReference type="EMBL" id="JAMTCJ010000001">
    <property type="protein sequence ID" value="MCP2175511.1"/>
    <property type="molecule type" value="Genomic_DNA"/>
</dbReference>
<keyword evidence="2" id="KW-0472">Membrane</keyword>
<dbReference type="InterPro" id="IPR003399">
    <property type="entry name" value="Mce/MlaD"/>
</dbReference>
<accession>A0ABT1HCW4</accession>
<evidence type="ECO:0000313" key="4">
    <source>
        <dbReference type="EMBL" id="MCP2175511.1"/>
    </source>
</evidence>
<keyword evidence="2" id="KW-1133">Transmembrane helix</keyword>
<protein>
    <submittedName>
        <fullName evidence="4">Phospholipid/cholesterol/gamma-HCH transport system substrate-binding protein</fullName>
    </submittedName>
</protein>
<organism evidence="4 5">
    <name type="scientific">Williamsia maris</name>
    <dbReference type="NCBI Taxonomy" id="72806"/>
    <lineage>
        <taxon>Bacteria</taxon>
        <taxon>Bacillati</taxon>
        <taxon>Actinomycetota</taxon>
        <taxon>Actinomycetes</taxon>
        <taxon>Mycobacteriales</taxon>
        <taxon>Nocardiaceae</taxon>
        <taxon>Williamsia</taxon>
    </lineage>
</organism>
<feature type="transmembrane region" description="Helical" evidence="2">
    <location>
        <begin position="7"/>
        <end position="30"/>
    </location>
</feature>
<feature type="domain" description="Mce/MlaD" evidence="3">
    <location>
        <begin position="39"/>
        <end position="113"/>
    </location>
</feature>
<feature type="compositionally biased region" description="Polar residues" evidence="1">
    <location>
        <begin position="440"/>
        <end position="460"/>
    </location>
</feature>
<gene>
    <name evidence="4" type="ORF">LX13_001318</name>
</gene>
<dbReference type="NCBIfam" id="TIGR00996">
    <property type="entry name" value="Mtu_fam_mce"/>
    <property type="match status" value="1"/>
</dbReference>
<sequence length="460" mass="48720">MRRIIKIQLSILSTISIVSITVMAVVYLQIPQTVGIGTMTMTAHMPSAGGVYERANVTYRGATVGIVTTIGLDDSGVVAKLRVDDNVRIPRAGLRVDVHSMSAIGEQYIDLVPTTTSRPYLRDGDNLPATSVTIPTQVGPLLTQANDLLASIPQGKLRSLIGTSFTSLVGTEDDLASLVDSIRSIADTANDHTGDIETTIRKLTAIVQPLADNRAPIAEWARQLASFTGVVKDRDANVRSILDQTPATTANAQQLLDGISPSIPLLLANLISVGQVGVTYNPGLEQILVLLPPLLAALQTTLNRGAKDGAATADFVSQIGAPPACTTGYMPASERRSPDQVSVIPTPPDQYCKIPQDAPIYARGARNLPCMEFPGRRAPTPELCRDPNGYQPKGPLPSSIDGSGQPDKQGLASAIAPADYDPSSGKYVGPDGSVYRSALLTPTDQNGGDSWHQLMTTQQN</sequence>
<dbReference type="InterPro" id="IPR052336">
    <property type="entry name" value="MlaD_Phospholipid_Transporter"/>
</dbReference>
<evidence type="ECO:0000313" key="5">
    <source>
        <dbReference type="Proteomes" id="UP001206895"/>
    </source>
</evidence>
<dbReference type="Pfam" id="PF02470">
    <property type="entry name" value="MlaD"/>
    <property type="match status" value="1"/>
</dbReference>
<dbReference type="RefSeq" id="WP_253660477.1">
    <property type="nucleotide sequence ID" value="NZ_BAAAJQ010000001.1"/>
</dbReference>
<keyword evidence="5" id="KW-1185">Reference proteome</keyword>
<dbReference type="InterPro" id="IPR005693">
    <property type="entry name" value="Mce"/>
</dbReference>
<dbReference type="PANTHER" id="PTHR33371">
    <property type="entry name" value="INTERMEMBRANE PHOSPHOLIPID TRANSPORT SYSTEM BINDING PROTEIN MLAD-RELATED"/>
    <property type="match status" value="1"/>
</dbReference>
<reference evidence="4 5" key="1">
    <citation type="submission" date="2022-06" db="EMBL/GenBank/DDBJ databases">
        <title>Genomic Encyclopedia of Archaeal and Bacterial Type Strains, Phase II (KMG-II): from individual species to whole genera.</title>
        <authorList>
            <person name="Goeker M."/>
        </authorList>
    </citation>
    <scope>NUCLEOTIDE SEQUENCE [LARGE SCALE GENOMIC DNA]</scope>
    <source>
        <strain evidence="4 5">DSM 44693</strain>
    </source>
</reference>
<evidence type="ECO:0000259" key="3">
    <source>
        <dbReference type="Pfam" id="PF02470"/>
    </source>
</evidence>
<keyword evidence="2" id="KW-0812">Transmembrane</keyword>
<feature type="region of interest" description="Disordered" evidence="1">
    <location>
        <begin position="379"/>
        <end position="460"/>
    </location>
</feature>
<evidence type="ECO:0000256" key="1">
    <source>
        <dbReference type="SAM" id="MobiDB-lite"/>
    </source>
</evidence>
<dbReference type="PANTHER" id="PTHR33371:SF16">
    <property type="entry name" value="MCE-FAMILY PROTEIN MCE3F"/>
    <property type="match status" value="1"/>
</dbReference>
<proteinExistence type="predicted"/>
<dbReference type="Proteomes" id="UP001206895">
    <property type="component" value="Unassembled WGS sequence"/>
</dbReference>
<comment type="caution">
    <text evidence="4">The sequence shown here is derived from an EMBL/GenBank/DDBJ whole genome shotgun (WGS) entry which is preliminary data.</text>
</comment>
<name>A0ABT1HCW4_9NOCA</name>
<evidence type="ECO:0000256" key="2">
    <source>
        <dbReference type="SAM" id="Phobius"/>
    </source>
</evidence>